<comment type="caution">
    <text evidence="4">The sequence shown here is derived from an EMBL/GenBank/DDBJ whole genome shotgun (WGS) entry which is preliminary data.</text>
</comment>
<comment type="similarity">
    <text evidence="1">Belongs to the peptidase S8 family.</text>
</comment>
<evidence type="ECO:0008006" key="6">
    <source>
        <dbReference type="Google" id="ProtNLM"/>
    </source>
</evidence>
<dbReference type="PROSITE" id="PS00136">
    <property type="entry name" value="SUBTILASE_ASP"/>
    <property type="match status" value="1"/>
</dbReference>
<keyword evidence="5" id="KW-1185">Reference proteome</keyword>
<dbReference type="Proteomes" id="UP001596512">
    <property type="component" value="Unassembled WGS sequence"/>
</dbReference>
<sequence>MTVGILDTGVTLDNPALATTTTGAPKVVDWVTYTHPLDDGDPTWVTTVPVSGPSFTSGGATYTAPAGAFRFGVFDERHPNLGGEVGNDVNRDGNPRAPAAASACCGTARRACGSTSTRTSTSPTSRS</sequence>
<feature type="region of interest" description="Disordered" evidence="3">
    <location>
        <begin position="82"/>
        <end position="127"/>
    </location>
</feature>
<gene>
    <name evidence="4" type="ORF">ACFQV2_20320</name>
</gene>
<evidence type="ECO:0000256" key="2">
    <source>
        <dbReference type="ARBA" id="ARBA00022801"/>
    </source>
</evidence>
<organism evidence="4 5">
    <name type="scientific">Actinokineospora soli</name>
    <dbReference type="NCBI Taxonomy" id="1048753"/>
    <lineage>
        <taxon>Bacteria</taxon>
        <taxon>Bacillati</taxon>
        <taxon>Actinomycetota</taxon>
        <taxon>Actinomycetes</taxon>
        <taxon>Pseudonocardiales</taxon>
        <taxon>Pseudonocardiaceae</taxon>
        <taxon>Actinokineospora</taxon>
    </lineage>
</organism>
<feature type="compositionally biased region" description="Low complexity" evidence="3">
    <location>
        <begin position="95"/>
        <end position="127"/>
    </location>
</feature>
<protein>
    <recommendedName>
        <fullName evidence="6">Subtilase family protein</fullName>
    </recommendedName>
</protein>
<proteinExistence type="inferred from homology"/>
<reference evidence="5" key="1">
    <citation type="journal article" date="2019" name="Int. J. Syst. Evol. Microbiol.">
        <title>The Global Catalogue of Microorganisms (GCM) 10K type strain sequencing project: providing services to taxonomists for standard genome sequencing and annotation.</title>
        <authorList>
            <consortium name="The Broad Institute Genomics Platform"/>
            <consortium name="The Broad Institute Genome Sequencing Center for Infectious Disease"/>
            <person name="Wu L."/>
            <person name="Ma J."/>
        </authorList>
    </citation>
    <scope>NUCLEOTIDE SEQUENCE [LARGE SCALE GENOMIC DNA]</scope>
    <source>
        <strain evidence="5">JCM 17695</strain>
    </source>
</reference>
<evidence type="ECO:0000256" key="1">
    <source>
        <dbReference type="ARBA" id="ARBA00011073"/>
    </source>
</evidence>
<evidence type="ECO:0000256" key="3">
    <source>
        <dbReference type="SAM" id="MobiDB-lite"/>
    </source>
</evidence>
<keyword evidence="2" id="KW-0378">Hydrolase</keyword>
<accession>A0ABW2TNX5</accession>
<dbReference type="InterPro" id="IPR023827">
    <property type="entry name" value="Peptidase_S8_Asp-AS"/>
</dbReference>
<evidence type="ECO:0000313" key="5">
    <source>
        <dbReference type="Proteomes" id="UP001596512"/>
    </source>
</evidence>
<name>A0ABW2TNX5_9PSEU</name>
<evidence type="ECO:0000313" key="4">
    <source>
        <dbReference type="EMBL" id="MFC7615492.1"/>
    </source>
</evidence>
<dbReference type="EMBL" id="JBHTEY010000004">
    <property type="protein sequence ID" value="MFC7615492.1"/>
    <property type="molecule type" value="Genomic_DNA"/>
</dbReference>